<evidence type="ECO:0008006" key="7">
    <source>
        <dbReference type="Google" id="ProtNLM"/>
    </source>
</evidence>
<dbReference type="Gene3D" id="3.40.50.150">
    <property type="entry name" value="Vaccinia Virus protein VP39"/>
    <property type="match status" value="1"/>
</dbReference>
<keyword evidence="6" id="KW-1185">Reference proteome</keyword>
<dbReference type="InterPro" id="IPR050362">
    <property type="entry name" value="Cation-dep_OMT"/>
</dbReference>
<dbReference type="CDD" id="cd02440">
    <property type="entry name" value="AdoMet_MTases"/>
    <property type="match status" value="1"/>
</dbReference>
<comment type="similarity">
    <text evidence="4">Belongs to the class I-like SAM-binding methyltransferase superfamily. Cation-dependent O-methyltransferase family.</text>
</comment>
<dbReference type="InterPro" id="IPR002935">
    <property type="entry name" value="SAM_O-MeTrfase"/>
</dbReference>
<dbReference type="PANTHER" id="PTHR10509">
    <property type="entry name" value="O-METHYLTRANSFERASE-RELATED"/>
    <property type="match status" value="1"/>
</dbReference>
<dbReference type="Pfam" id="PF01596">
    <property type="entry name" value="Methyltransf_3"/>
    <property type="match status" value="1"/>
</dbReference>
<dbReference type="SUPFAM" id="SSF52540">
    <property type="entry name" value="P-loop containing nucleoside triphosphate hydrolases"/>
    <property type="match status" value="1"/>
</dbReference>
<evidence type="ECO:0000256" key="2">
    <source>
        <dbReference type="ARBA" id="ARBA00022679"/>
    </source>
</evidence>
<dbReference type="PROSITE" id="PS51682">
    <property type="entry name" value="SAM_OMT_I"/>
    <property type="match status" value="1"/>
</dbReference>
<gene>
    <name evidence="5" type="ORF">CSSPJE1EN2_LOCUS10767</name>
</gene>
<dbReference type="InterPro" id="IPR029063">
    <property type="entry name" value="SAM-dependent_MTases_sf"/>
</dbReference>
<evidence type="ECO:0000256" key="3">
    <source>
        <dbReference type="ARBA" id="ARBA00022691"/>
    </source>
</evidence>
<evidence type="ECO:0000313" key="6">
    <source>
        <dbReference type="Proteomes" id="UP001497522"/>
    </source>
</evidence>
<dbReference type="EMBL" id="OZ023718">
    <property type="protein sequence ID" value="CAK9867772.1"/>
    <property type="molecule type" value="Genomic_DNA"/>
</dbReference>
<dbReference type="InterPro" id="IPR027417">
    <property type="entry name" value="P-loop_NTPase"/>
</dbReference>
<evidence type="ECO:0000313" key="5">
    <source>
        <dbReference type="EMBL" id="CAK9867772.1"/>
    </source>
</evidence>
<organism evidence="5 6">
    <name type="scientific">Sphagnum jensenii</name>
    <dbReference type="NCBI Taxonomy" id="128206"/>
    <lineage>
        <taxon>Eukaryota</taxon>
        <taxon>Viridiplantae</taxon>
        <taxon>Streptophyta</taxon>
        <taxon>Embryophyta</taxon>
        <taxon>Bryophyta</taxon>
        <taxon>Sphagnophytina</taxon>
        <taxon>Sphagnopsida</taxon>
        <taxon>Sphagnales</taxon>
        <taxon>Sphagnaceae</taxon>
        <taxon>Sphagnum</taxon>
    </lineage>
</organism>
<evidence type="ECO:0000256" key="4">
    <source>
        <dbReference type="ARBA" id="ARBA00023453"/>
    </source>
</evidence>
<dbReference type="SUPFAM" id="SSF53335">
    <property type="entry name" value="S-adenosyl-L-methionine-dependent methyltransferases"/>
    <property type="match status" value="1"/>
</dbReference>
<protein>
    <recommendedName>
        <fullName evidence="7">Caffeoyl-CoA O-methyltransferase</fullName>
    </recommendedName>
</protein>
<evidence type="ECO:0000256" key="1">
    <source>
        <dbReference type="ARBA" id="ARBA00022603"/>
    </source>
</evidence>
<keyword evidence="1" id="KW-0489">Methyltransferase</keyword>
<keyword evidence="2" id="KW-0808">Transferase</keyword>
<dbReference type="Pfam" id="PF13238">
    <property type="entry name" value="AAA_18"/>
    <property type="match status" value="1"/>
</dbReference>
<proteinExistence type="inferred from homology"/>
<name>A0ABP1AYW4_9BRYO</name>
<accession>A0ABP1AYW4</accession>
<keyword evidence="3" id="KW-0949">S-adenosyl-L-methionine</keyword>
<dbReference type="Proteomes" id="UP001497522">
    <property type="component" value="Chromosome 17"/>
</dbReference>
<dbReference type="PANTHER" id="PTHR10509:SF14">
    <property type="entry name" value="CAFFEOYL-COA O-METHYLTRANSFERASE 3-RELATED"/>
    <property type="match status" value="1"/>
</dbReference>
<sequence>MTTEQGRATRTRPNLLVTGTPGTGKTSTCSLLASATGLRHINVGELVKEKSLHDGWDAELDCYIVNDDLVWVTWVINYKTTWNVKSSKFFWRMHMSFTIASSSDNTPAAVLISSINNEQIGKHPAHVTDQLYQYISQHTREPQILQQLREETATLPGSQMQVSPDQAQFLAMLVQIMGAERCIEVGVFHGYSSLAVALVLPEWGRLVACERDERCLDVARKYYERAGVTDKVDVRHGLAMDSLQYLLDNGEGGSYDFAFLDADKRMYHQYYEMLLQLVRCNGLVVVDNILWYGRTANPLVADKRTQSLRDFNQFLLSDERVCISMVPIGDGMTLCRKR</sequence>
<reference evidence="5" key="1">
    <citation type="submission" date="2024-03" db="EMBL/GenBank/DDBJ databases">
        <authorList>
            <consortium name="ELIXIR-Norway"/>
            <consortium name="Elixir Norway"/>
        </authorList>
    </citation>
    <scope>NUCLEOTIDE SEQUENCE</scope>
</reference>
<dbReference type="Gene3D" id="3.40.50.300">
    <property type="entry name" value="P-loop containing nucleotide triphosphate hydrolases"/>
    <property type="match status" value="1"/>
</dbReference>